<dbReference type="Gene3D" id="3.40.50.1110">
    <property type="entry name" value="SGNH hydrolase"/>
    <property type="match status" value="1"/>
</dbReference>
<comment type="caution">
    <text evidence="2">The sequence shown here is derived from an EMBL/GenBank/DDBJ whole genome shotgun (WGS) entry which is preliminary data.</text>
</comment>
<dbReference type="InterPro" id="IPR013830">
    <property type="entry name" value="SGNH_hydro"/>
</dbReference>
<dbReference type="Proteomes" id="UP001215151">
    <property type="component" value="Unassembled WGS sequence"/>
</dbReference>
<organism evidence="2 3">
    <name type="scientific">Trametes cubensis</name>
    <dbReference type="NCBI Taxonomy" id="1111947"/>
    <lineage>
        <taxon>Eukaryota</taxon>
        <taxon>Fungi</taxon>
        <taxon>Dikarya</taxon>
        <taxon>Basidiomycota</taxon>
        <taxon>Agaricomycotina</taxon>
        <taxon>Agaricomycetes</taxon>
        <taxon>Polyporales</taxon>
        <taxon>Polyporaceae</taxon>
        <taxon>Trametes</taxon>
    </lineage>
</organism>
<dbReference type="InterPro" id="IPR045136">
    <property type="entry name" value="Iah1-like"/>
</dbReference>
<gene>
    <name evidence="2" type="ORF">ONZ51_g11541</name>
</gene>
<accession>A0AAD7THS2</accession>
<proteinExistence type="predicted"/>
<keyword evidence="3" id="KW-1185">Reference proteome</keyword>
<feature type="domain" description="SGNH hydrolase-type esterase" evidence="1">
    <location>
        <begin position="2"/>
        <end position="203"/>
    </location>
</feature>
<dbReference type="SUPFAM" id="SSF52266">
    <property type="entry name" value="SGNH hydrolase"/>
    <property type="match status" value="1"/>
</dbReference>
<dbReference type="EMBL" id="JAPEVG010000562">
    <property type="protein sequence ID" value="KAJ8457422.1"/>
    <property type="molecule type" value="Genomic_DNA"/>
</dbReference>
<reference evidence="2" key="1">
    <citation type="submission" date="2022-11" db="EMBL/GenBank/DDBJ databases">
        <title>Genome Sequence of Cubamyces cubensis.</title>
        <authorList>
            <person name="Buettner E."/>
        </authorList>
    </citation>
    <scope>NUCLEOTIDE SEQUENCE</scope>
    <source>
        <strain evidence="2">MPL-01</strain>
    </source>
</reference>
<dbReference type="AlphaFoldDB" id="A0AAD7THS2"/>
<name>A0AAD7THS2_9APHY</name>
<evidence type="ECO:0000313" key="2">
    <source>
        <dbReference type="EMBL" id="KAJ8457422.1"/>
    </source>
</evidence>
<dbReference type="InterPro" id="IPR036514">
    <property type="entry name" value="SGNH_hydro_sf"/>
</dbReference>
<evidence type="ECO:0000313" key="3">
    <source>
        <dbReference type="Proteomes" id="UP001215151"/>
    </source>
</evidence>
<sequence length="263" mass="29402">MLLGDSITEFGFTSGGFAARLAEAYVRKMDVINRGFGGYNTDLIIPVFEQCFAPQQDEPNAPKVRILVIWFGANDASLPHTPQHVPLERYKANLTALVQAVRSPASPRYSPETCVILMTPPPVQHERWAHGYAAMKGVAVQAPDWDFDMAKMYAEGVVEVGKSEGVPVVDVWTKMWEAAGKDMDKVGEFLFDGLHLNAKGYELVYHALIETIAEKKPEYHYDNLQTVFMNFTDLYADFANHRKLSKKRSAYEKGSLPDPKAGL</sequence>
<evidence type="ECO:0000259" key="1">
    <source>
        <dbReference type="Pfam" id="PF13472"/>
    </source>
</evidence>
<dbReference type="PANTHER" id="PTHR14209">
    <property type="entry name" value="ISOAMYL ACETATE-HYDROLYZING ESTERASE 1"/>
    <property type="match status" value="1"/>
</dbReference>
<dbReference type="Pfam" id="PF13472">
    <property type="entry name" value="Lipase_GDSL_2"/>
    <property type="match status" value="1"/>
</dbReference>
<protein>
    <recommendedName>
        <fullName evidence="1">SGNH hydrolase-type esterase domain-containing protein</fullName>
    </recommendedName>
</protein>
<dbReference type="PANTHER" id="PTHR14209:SF19">
    <property type="entry name" value="ISOAMYL ACETATE-HYDROLYZING ESTERASE 1 HOMOLOG"/>
    <property type="match status" value="1"/>
</dbReference>
<dbReference type="CDD" id="cd01838">
    <property type="entry name" value="Isoamyl_acetate_hydrolase_like"/>
    <property type="match status" value="1"/>
</dbReference>